<evidence type="ECO:0000313" key="12">
    <source>
        <dbReference type="Proteomes" id="UP000663829"/>
    </source>
</evidence>
<keyword evidence="4" id="KW-0560">Oxidoreductase</keyword>
<dbReference type="PRINTS" id="PR00080">
    <property type="entry name" value="SDRFAMILY"/>
</dbReference>
<comment type="caution">
    <text evidence="8">The sequence shown here is derived from an EMBL/GenBank/DDBJ whole genome shotgun (WGS) entry which is preliminary data.</text>
</comment>
<name>A0A813REW8_9BILA</name>
<organism evidence="8 12">
    <name type="scientific">Didymodactylos carnosus</name>
    <dbReference type="NCBI Taxonomy" id="1234261"/>
    <lineage>
        <taxon>Eukaryota</taxon>
        <taxon>Metazoa</taxon>
        <taxon>Spiralia</taxon>
        <taxon>Gnathifera</taxon>
        <taxon>Rotifera</taxon>
        <taxon>Eurotatoria</taxon>
        <taxon>Bdelloidea</taxon>
        <taxon>Philodinida</taxon>
        <taxon>Philodinidae</taxon>
        <taxon>Didymodactylos</taxon>
    </lineage>
</organism>
<dbReference type="OrthoDB" id="417891at2759"/>
<dbReference type="InterPro" id="IPR050259">
    <property type="entry name" value="SDR"/>
</dbReference>
<dbReference type="Proteomes" id="UP000677228">
    <property type="component" value="Unassembled WGS sequence"/>
</dbReference>
<dbReference type="PROSITE" id="PS00018">
    <property type="entry name" value="EF_HAND_1"/>
    <property type="match status" value="1"/>
</dbReference>
<dbReference type="Proteomes" id="UP000681722">
    <property type="component" value="Unassembled WGS sequence"/>
</dbReference>
<sequence length="415" mass="47065">MSAQVVESHNVLPFNAELINKYSKYVKTISKRVVEVEFCWFQKDPRQSFNMRMTEKQFEEAKKNIRSKKLLQMKFETFSDLIAVVFANDADIDTYTLRNTFDHLFDQNNNGTIEREEFESLLTLLQAFHHEKHLQNNFQLTESFSRVFEDRNNHISFKAKRATALITGSTSGIGHDLAKGFAAKGYNIVVNGTRKEGYQIAEQLKLEHNIDAIYLPANMKNADELNTVVEKTLEKFERIDVLINNAGVQYVAPIDEFPIEKWRDIIDINLTSAFVLSKAVWQQMKKQHFGRIINMASVHSLVASEYKTAYVSSKHALIGLTKVLALEGAPHGITVNSLCPGYVRTPLVDKQIHNQAKYHNISEEDVISKILLTKHAIKEFVTTDTLTELTLFLASAQASTISGTAIPIDCAWSSS</sequence>
<dbReference type="Gene3D" id="3.40.50.720">
    <property type="entry name" value="NAD(P)-binding Rossmann-like Domain"/>
    <property type="match status" value="1"/>
</dbReference>
<dbReference type="PANTHER" id="PTHR42879:SF2">
    <property type="entry name" value="3-OXOACYL-[ACYL-CARRIER-PROTEIN] REDUCTASE FABG"/>
    <property type="match status" value="1"/>
</dbReference>
<evidence type="ECO:0000313" key="11">
    <source>
        <dbReference type="EMBL" id="CAF4215185.1"/>
    </source>
</evidence>
<dbReference type="InterPro" id="IPR002347">
    <property type="entry name" value="SDR_fam"/>
</dbReference>
<evidence type="ECO:0000313" key="9">
    <source>
        <dbReference type="EMBL" id="CAF1411304.1"/>
    </source>
</evidence>
<evidence type="ECO:0000256" key="1">
    <source>
        <dbReference type="ARBA" id="ARBA00006484"/>
    </source>
</evidence>
<dbReference type="PROSITE" id="PS00061">
    <property type="entry name" value="ADH_SHORT"/>
    <property type="match status" value="1"/>
</dbReference>
<dbReference type="SUPFAM" id="SSF47473">
    <property type="entry name" value="EF-hand"/>
    <property type="match status" value="1"/>
</dbReference>
<keyword evidence="12" id="KW-1185">Reference proteome</keyword>
<evidence type="ECO:0000313" key="8">
    <source>
        <dbReference type="EMBL" id="CAF0780505.1"/>
    </source>
</evidence>
<dbReference type="PRINTS" id="PR00081">
    <property type="entry name" value="GDHRDH"/>
</dbReference>
<dbReference type="EC" id="1.1.1.100" evidence="2"/>
<dbReference type="InterPro" id="IPR011294">
    <property type="entry name" value="3-OHbutyrate_DH"/>
</dbReference>
<dbReference type="InterPro" id="IPR020904">
    <property type="entry name" value="Sc_DH/Rdtase_CS"/>
</dbReference>
<dbReference type="InterPro" id="IPR036291">
    <property type="entry name" value="NAD(P)-bd_dom_sf"/>
</dbReference>
<dbReference type="PROSITE" id="PS50222">
    <property type="entry name" value="EF_HAND_2"/>
    <property type="match status" value="1"/>
</dbReference>
<evidence type="ECO:0000259" key="7">
    <source>
        <dbReference type="PROSITE" id="PS50222"/>
    </source>
</evidence>
<evidence type="ECO:0000256" key="2">
    <source>
        <dbReference type="ARBA" id="ARBA00012948"/>
    </source>
</evidence>
<dbReference type="Pfam" id="PF00106">
    <property type="entry name" value="adh_short"/>
    <property type="match status" value="1"/>
</dbReference>
<dbReference type="InterPro" id="IPR018247">
    <property type="entry name" value="EF_Hand_1_Ca_BS"/>
</dbReference>
<reference evidence="8" key="1">
    <citation type="submission" date="2021-02" db="EMBL/GenBank/DDBJ databases">
        <authorList>
            <person name="Nowell W R."/>
        </authorList>
    </citation>
    <scope>NUCLEOTIDE SEQUENCE</scope>
</reference>
<dbReference type="Gene3D" id="1.10.238.10">
    <property type="entry name" value="EF-hand"/>
    <property type="match status" value="1"/>
</dbReference>
<dbReference type="PANTHER" id="PTHR42879">
    <property type="entry name" value="3-OXOACYL-(ACYL-CARRIER-PROTEIN) REDUCTASE"/>
    <property type="match status" value="1"/>
</dbReference>
<comment type="catalytic activity">
    <reaction evidence="5">
        <text>a (3R)-hydroxyacyl-[ACP] + NADP(+) = a 3-oxoacyl-[ACP] + NADPH + H(+)</text>
        <dbReference type="Rhea" id="RHEA:17397"/>
        <dbReference type="Rhea" id="RHEA-COMP:9916"/>
        <dbReference type="Rhea" id="RHEA-COMP:9945"/>
        <dbReference type="ChEBI" id="CHEBI:15378"/>
        <dbReference type="ChEBI" id="CHEBI:57783"/>
        <dbReference type="ChEBI" id="CHEBI:58349"/>
        <dbReference type="ChEBI" id="CHEBI:78776"/>
        <dbReference type="ChEBI" id="CHEBI:78827"/>
        <dbReference type="EC" id="1.1.1.100"/>
    </reaction>
</comment>
<dbReference type="SUPFAM" id="SSF51735">
    <property type="entry name" value="NAD(P)-binding Rossmann-fold domains"/>
    <property type="match status" value="1"/>
</dbReference>
<gene>
    <name evidence="8" type="ORF">GPM918_LOCUS2437</name>
    <name evidence="9" type="ORF">OVA965_LOCUS33376</name>
    <name evidence="10" type="ORF">SRO942_LOCUS2437</name>
    <name evidence="11" type="ORF">TMI583_LOCUS34263</name>
</gene>
<feature type="domain" description="EF-hand" evidence="7">
    <location>
        <begin position="103"/>
        <end position="128"/>
    </location>
</feature>
<evidence type="ECO:0000256" key="6">
    <source>
        <dbReference type="RuleBase" id="RU000363"/>
    </source>
</evidence>
<dbReference type="EMBL" id="CAJNOK010026940">
    <property type="protein sequence ID" value="CAF1411304.1"/>
    <property type="molecule type" value="Genomic_DNA"/>
</dbReference>
<dbReference type="Proteomes" id="UP000682733">
    <property type="component" value="Unassembled WGS sequence"/>
</dbReference>
<dbReference type="GO" id="GO:0004316">
    <property type="term" value="F:3-oxoacyl-[acyl-carrier-protein] reductase (NADPH) activity"/>
    <property type="evidence" value="ECO:0007669"/>
    <property type="project" value="UniProtKB-EC"/>
</dbReference>
<dbReference type="NCBIfam" id="NF009093">
    <property type="entry name" value="PRK12429.1"/>
    <property type="match status" value="1"/>
</dbReference>
<dbReference type="FunFam" id="3.40.50.720:FF:000084">
    <property type="entry name" value="Short-chain dehydrogenase reductase"/>
    <property type="match status" value="1"/>
</dbReference>
<dbReference type="Proteomes" id="UP000663829">
    <property type="component" value="Unassembled WGS sequence"/>
</dbReference>
<evidence type="ECO:0000256" key="5">
    <source>
        <dbReference type="ARBA" id="ARBA00048508"/>
    </source>
</evidence>
<dbReference type="NCBIfam" id="TIGR01963">
    <property type="entry name" value="PHB_DH"/>
    <property type="match status" value="1"/>
</dbReference>
<keyword evidence="3" id="KW-0106">Calcium</keyword>
<evidence type="ECO:0000256" key="3">
    <source>
        <dbReference type="ARBA" id="ARBA00022837"/>
    </source>
</evidence>
<accession>A0A813REW8</accession>
<proteinExistence type="inferred from homology"/>
<dbReference type="AlphaFoldDB" id="A0A813REW8"/>
<dbReference type="InterPro" id="IPR002048">
    <property type="entry name" value="EF_hand_dom"/>
</dbReference>
<dbReference type="EMBL" id="CAJOBA010048683">
    <property type="protein sequence ID" value="CAF4215185.1"/>
    <property type="molecule type" value="Genomic_DNA"/>
</dbReference>
<dbReference type="GO" id="GO:0032787">
    <property type="term" value="P:monocarboxylic acid metabolic process"/>
    <property type="evidence" value="ECO:0007669"/>
    <property type="project" value="UniProtKB-ARBA"/>
</dbReference>
<dbReference type="InterPro" id="IPR011992">
    <property type="entry name" value="EF-hand-dom_pair"/>
</dbReference>
<dbReference type="GO" id="GO:0003858">
    <property type="term" value="F:3-hydroxybutyrate dehydrogenase activity"/>
    <property type="evidence" value="ECO:0007669"/>
    <property type="project" value="InterPro"/>
</dbReference>
<protein>
    <recommendedName>
        <fullName evidence="2">3-oxoacyl-[acyl-carrier-protein] reductase</fullName>
        <ecNumber evidence="2">1.1.1.100</ecNumber>
    </recommendedName>
</protein>
<comment type="similarity">
    <text evidence="1 6">Belongs to the short-chain dehydrogenases/reductases (SDR) family.</text>
</comment>
<evidence type="ECO:0000313" key="10">
    <source>
        <dbReference type="EMBL" id="CAF3563649.1"/>
    </source>
</evidence>
<dbReference type="EMBL" id="CAJOBC010000271">
    <property type="protein sequence ID" value="CAF3563649.1"/>
    <property type="molecule type" value="Genomic_DNA"/>
</dbReference>
<evidence type="ECO:0000256" key="4">
    <source>
        <dbReference type="ARBA" id="ARBA00023002"/>
    </source>
</evidence>
<dbReference type="EMBL" id="CAJNOQ010000271">
    <property type="protein sequence ID" value="CAF0780505.1"/>
    <property type="molecule type" value="Genomic_DNA"/>
</dbReference>
<dbReference type="GO" id="GO:0005509">
    <property type="term" value="F:calcium ion binding"/>
    <property type="evidence" value="ECO:0007669"/>
    <property type="project" value="InterPro"/>
</dbReference>